<dbReference type="Proteomes" id="UP000414136">
    <property type="component" value="Unassembled WGS sequence"/>
</dbReference>
<gene>
    <name evidence="4" type="ORF">PCA31118_00519</name>
</gene>
<dbReference type="InterPro" id="IPR001753">
    <property type="entry name" value="Enoyl-CoA_hydra/iso"/>
</dbReference>
<dbReference type="PANTHER" id="PTHR11941">
    <property type="entry name" value="ENOYL-COA HYDRATASE-RELATED"/>
    <property type="match status" value="1"/>
</dbReference>
<dbReference type="SUPFAM" id="SSF52096">
    <property type="entry name" value="ClpP/crotonase"/>
    <property type="match status" value="1"/>
</dbReference>
<dbReference type="PANTHER" id="PTHR11941:SF54">
    <property type="entry name" value="ENOYL-COA HYDRATASE, MITOCHONDRIAL"/>
    <property type="match status" value="1"/>
</dbReference>
<comment type="similarity">
    <text evidence="1 3">Belongs to the enoyl-CoA hydratase/isomerase family.</text>
</comment>
<evidence type="ECO:0000313" key="5">
    <source>
        <dbReference type="Proteomes" id="UP000414136"/>
    </source>
</evidence>
<evidence type="ECO:0000256" key="2">
    <source>
        <dbReference type="ARBA" id="ARBA00023239"/>
    </source>
</evidence>
<evidence type="ECO:0000256" key="1">
    <source>
        <dbReference type="ARBA" id="ARBA00005254"/>
    </source>
</evidence>
<dbReference type="Gene3D" id="1.10.12.10">
    <property type="entry name" value="Lyase 2-enoyl-coa Hydratase, Chain A, domain 2"/>
    <property type="match status" value="1"/>
</dbReference>
<dbReference type="InterPro" id="IPR018376">
    <property type="entry name" value="Enoyl-CoA_hyd/isom_CS"/>
</dbReference>
<dbReference type="AlphaFoldDB" id="A0A5E4ZK85"/>
<reference evidence="4 5" key="1">
    <citation type="submission" date="2019-08" db="EMBL/GenBank/DDBJ databases">
        <authorList>
            <person name="Peeters C."/>
        </authorList>
    </citation>
    <scope>NUCLEOTIDE SEQUENCE [LARGE SCALE GENOMIC DNA]</scope>
    <source>
        <strain evidence="4 5">LMG 31118</strain>
    </source>
</reference>
<dbReference type="RefSeq" id="WP_150622661.1">
    <property type="nucleotide sequence ID" value="NZ_CABPSQ010000001.1"/>
</dbReference>
<keyword evidence="5" id="KW-1185">Reference proteome</keyword>
<dbReference type="OrthoDB" id="9775794at2"/>
<proteinExistence type="inferred from homology"/>
<dbReference type="GO" id="GO:0006635">
    <property type="term" value="P:fatty acid beta-oxidation"/>
    <property type="evidence" value="ECO:0007669"/>
    <property type="project" value="TreeGrafter"/>
</dbReference>
<dbReference type="InterPro" id="IPR029045">
    <property type="entry name" value="ClpP/crotonase-like_dom_sf"/>
</dbReference>
<evidence type="ECO:0000256" key="3">
    <source>
        <dbReference type="RuleBase" id="RU003707"/>
    </source>
</evidence>
<dbReference type="Gene3D" id="3.90.226.10">
    <property type="entry name" value="2-enoyl-CoA Hydratase, Chain A, domain 1"/>
    <property type="match status" value="1"/>
</dbReference>
<dbReference type="PROSITE" id="PS00166">
    <property type="entry name" value="ENOYL_COA_HYDRATASE"/>
    <property type="match status" value="1"/>
</dbReference>
<evidence type="ECO:0000313" key="4">
    <source>
        <dbReference type="EMBL" id="VVE61268.1"/>
    </source>
</evidence>
<dbReference type="CDD" id="cd06558">
    <property type="entry name" value="crotonase-like"/>
    <property type="match status" value="1"/>
</dbReference>
<keyword evidence="2" id="KW-0456">Lyase</keyword>
<organism evidence="4 5">
    <name type="scientific">Pandoraea captiosa</name>
    <dbReference type="NCBI Taxonomy" id="2508302"/>
    <lineage>
        <taxon>Bacteria</taxon>
        <taxon>Pseudomonadati</taxon>
        <taxon>Pseudomonadota</taxon>
        <taxon>Betaproteobacteria</taxon>
        <taxon>Burkholderiales</taxon>
        <taxon>Burkholderiaceae</taxon>
        <taxon>Pandoraea</taxon>
    </lineage>
</organism>
<name>A0A5E4ZK85_9BURK</name>
<dbReference type="GO" id="GO:0016829">
    <property type="term" value="F:lyase activity"/>
    <property type="evidence" value="ECO:0007669"/>
    <property type="project" value="UniProtKB-KW"/>
</dbReference>
<dbReference type="Pfam" id="PF00378">
    <property type="entry name" value="ECH_1"/>
    <property type="match status" value="1"/>
</dbReference>
<accession>A0A5E4ZK85</accession>
<dbReference type="InterPro" id="IPR014748">
    <property type="entry name" value="Enoyl-CoA_hydra_C"/>
</dbReference>
<sequence>MTVNLESAEGVAVITIDRQARRNALSPAAMVRLRELLVTFDQDPQSRVAIIVGAGEQAFCAGADIHETLPGDRSFIEGYFDRDIDAHHPLYVRNISFARLAISKPVIAAVNGVAIGGGMEIALNCDLCIASTNARFGLTEVRIGSIPAVAGIQQLMHSLPRPVAMQLLLTGQIVDAEWALRWGLVSEVVKPEALMPRALDIAHAIAANAPLAVRAAKRLAQKSHALPFGEAAEIEELLWGHLYASEDRIEGRRAFAQKRAPVYRGK</sequence>
<dbReference type="EMBL" id="CABPSQ010000001">
    <property type="protein sequence ID" value="VVE61268.1"/>
    <property type="molecule type" value="Genomic_DNA"/>
</dbReference>
<protein>
    <submittedName>
        <fullName evidence="4">Enoyl-CoA hydratase</fullName>
    </submittedName>
</protein>